<dbReference type="OrthoDB" id="347657at2759"/>
<dbReference type="EC" id="2.7.11.1" evidence="1"/>
<evidence type="ECO:0000256" key="8">
    <source>
        <dbReference type="ARBA" id="ARBA00048679"/>
    </source>
</evidence>
<feature type="compositionally biased region" description="Low complexity" evidence="10">
    <location>
        <begin position="18"/>
        <end position="59"/>
    </location>
</feature>
<dbReference type="InterPro" id="IPR017441">
    <property type="entry name" value="Protein_kinase_ATP_BS"/>
</dbReference>
<dbReference type="PANTHER" id="PTHR24356">
    <property type="entry name" value="SERINE/THREONINE-PROTEIN KINASE"/>
    <property type="match status" value="1"/>
</dbReference>
<gene>
    <name evidence="12" type="ORF">BS47DRAFT_1487796</name>
</gene>
<evidence type="ECO:0000256" key="3">
    <source>
        <dbReference type="ARBA" id="ARBA00022679"/>
    </source>
</evidence>
<dbReference type="InterPro" id="IPR050236">
    <property type="entry name" value="Ser_Thr_kinase_AGC"/>
</dbReference>
<keyword evidence="4 9" id="KW-0547">Nucleotide-binding</keyword>
<evidence type="ECO:0000256" key="2">
    <source>
        <dbReference type="ARBA" id="ARBA00022527"/>
    </source>
</evidence>
<evidence type="ECO:0000256" key="6">
    <source>
        <dbReference type="ARBA" id="ARBA00022840"/>
    </source>
</evidence>
<dbReference type="AlphaFoldDB" id="A0A9P6AQD2"/>
<feature type="region of interest" description="Disordered" evidence="10">
    <location>
        <begin position="661"/>
        <end position="684"/>
    </location>
</feature>
<dbReference type="GO" id="GO:0005524">
    <property type="term" value="F:ATP binding"/>
    <property type="evidence" value="ECO:0007669"/>
    <property type="project" value="UniProtKB-UniRule"/>
</dbReference>
<feature type="region of interest" description="Disordered" evidence="10">
    <location>
        <begin position="1"/>
        <end position="106"/>
    </location>
</feature>
<evidence type="ECO:0000256" key="1">
    <source>
        <dbReference type="ARBA" id="ARBA00012513"/>
    </source>
</evidence>
<keyword evidence="3" id="KW-0808">Transferase</keyword>
<dbReference type="Gene3D" id="3.30.200.20">
    <property type="entry name" value="Phosphorylase Kinase, domain 1"/>
    <property type="match status" value="1"/>
</dbReference>
<dbReference type="Pfam" id="PF00069">
    <property type="entry name" value="Pkinase"/>
    <property type="match status" value="1"/>
</dbReference>
<feature type="compositionally biased region" description="Basic and acidic residues" evidence="10">
    <location>
        <begin position="1"/>
        <end position="10"/>
    </location>
</feature>
<comment type="caution">
    <text evidence="12">The sequence shown here is derived from an EMBL/GenBank/DDBJ whole genome shotgun (WGS) entry which is preliminary data.</text>
</comment>
<protein>
    <recommendedName>
        <fullName evidence="1">non-specific serine/threonine protein kinase</fullName>
        <ecNumber evidence="1">2.7.11.1</ecNumber>
    </recommendedName>
</protein>
<evidence type="ECO:0000256" key="10">
    <source>
        <dbReference type="SAM" id="MobiDB-lite"/>
    </source>
</evidence>
<dbReference type="InterPro" id="IPR008271">
    <property type="entry name" value="Ser/Thr_kinase_AS"/>
</dbReference>
<dbReference type="InterPro" id="IPR011009">
    <property type="entry name" value="Kinase-like_dom_sf"/>
</dbReference>
<dbReference type="SUPFAM" id="SSF56112">
    <property type="entry name" value="Protein kinase-like (PK-like)"/>
    <property type="match status" value="1"/>
</dbReference>
<reference evidence="12" key="1">
    <citation type="journal article" date="2020" name="Nat. Commun.">
        <title>Large-scale genome sequencing of mycorrhizal fungi provides insights into the early evolution of symbiotic traits.</title>
        <authorList>
            <person name="Miyauchi S."/>
            <person name="Kiss E."/>
            <person name="Kuo A."/>
            <person name="Drula E."/>
            <person name="Kohler A."/>
            <person name="Sanchez-Garcia M."/>
            <person name="Morin E."/>
            <person name="Andreopoulos B."/>
            <person name="Barry K.W."/>
            <person name="Bonito G."/>
            <person name="Buee M."/>
            <person name="Carver A."/>
            <person name="Chen C."/>
            <person name="Cichocki N."/>
            <person name="Clum A."/>
            <person name="Culley D."/>
            <person name="Crous P.W."/>
            <person name="Fauchery L."/>
            <person name="Girlanda M."/>
            <person name="Hayes R.D."/>
            <person name="Keri Z."/>
            <person name="LaButti K."/>
            <person name="Lipzen A."/>
            <person name="Lombard V."/>
            <person name="Magnuson J."/>
            <person name="Maillard F."/>
            <person name="Murat C."/>
            <person name="Nolan M."/>
            <person name="Ohm R.A."/>
            <person name="Pangilinan J."/>
            <person name="Pereira M.F."/>
            <person name="Perotto S."/>
            <person name="Peter M."/>
            <person name="Pfister S."/>
            <person name="Riley R."/>
            <person name="Sitrit Y."/>
            <person name="Stielow J.B."/>
            <person name="Szollosi G."/>
            <person name="Zifcakova L."/>
            <person name="Stursova M."/>
            <person name="Spatafora J.W."/>
            <person name="Tedersoo L."/>
            <person name="Vaario L.M."/>
            <person name="Yamada A."/>
            <person name="Yan M."/>
            <person name="Wang P."/>
            <person name="Xu J."/>
            <person name="Bruns T."/>
            <person name="Baldrian P."/>
            <person name="Vilgalys R."/>
            <person name="Dunand C."/>
            <person name="Henrissat B."/>
            <person name="Grigoriev I.V."/>
            <person name="Hibbett D."/>
            <person name="Nagy L.G."/>
            <person name="Martin F.M."/>
        </authorList>
    </citation>
    <scope>NUCLEOTIDE SEQUENCE</scope>
    <source>
        <strain evidence="12">UP504</strain>
    </source>
</reference>
<keyword evidence="2" id="KW-0723">Serine/threonine-protein kinase</keyword>
<feature type="binding site" evidence="9">
    <location>
        <position position="190"/>
    </location>
    <ligand>
        <name>ATP</name>
        <dbReference type="ChEBI" id="CHEBI:30616"/>
    </ligand>
</feature>
<organism evidence="12 13">
    <name type="scientific">Hydnum rufescens UP504</name>
    <dbReference type="NCBI Taxonomy" id="1448309"/>
    <lineage>
        <taxon>Eukaryota</taxon>
        <taxon>Fungi</taxon>
        <taxon>Dikarya</taxon>
        <taxon>Basidiomycota</taxon>
        <taxon>Agaricomycotina</taxon>
        <taxon>Agaricomycetes</taxon>
        <taxon>Cantharellales</taxon>
        <taxon>Hydnaceae</taxon>
        <taxon>Hydnum</taxon>
    </lineage>
</organism>
<dbReference type="PROSITE" id="PS00108">
    <property type="entry name" value="PROTEIN_KINASE_ST"/>
    <property type="match status" value="1"/>
</dbReference>
<dbReference type="Proteomes" id="UP000886523">
    <property type="component" value="Unassembled WGS sequence"/>
</dbReference>
<comment type="catalytic activity">
    <reaction evidence="8">
        <text>L-seryl-[protein] + ATP = O-phospho-L-seryl-[protein] + ADP + H(+)</text>
        <dbReference type="Rhea" id="RHEA:17989"/>
        <dbReference type="Rhea" id="RHEA-COMP:9863"/>
        <dbReference type="Rhea" id="RHEA-COMP:11604"/>
        <dbReference type="ChEBI" id="CHEBI:15378"/>
        <dbReference type="ChEBI" id="CHEBI:29999"/>
        <dbReference type="ChEBI" id="CHEBI:30616"/>
        <dbReference type="ChEBI" id="CHEBI:83421"/>
        <dbReference type="ChEBI" id="CHEBI:456216"/>
        <dbReference type="EC" id="2.7.11.1"/>
    </reaction>
</comment>
<dbReference type="PROSITE" id="PS50011">
    <property type="entry name" value="PROTEIN_KINASE_DOM"/>
    <property type="match status" value="1"/>
</dbReference>
<feature type="region of interest" description="Disordered" evidence="10">
    <location>
        <begin position="457"/>
        <end position="501"/>
    </location>
</feature>
<dbReference type="GO" id="GO:0004674">
    <property type="term" value="F:protein serine/threonine kinase activity"/>
    <property type="evidence" value="ECO:0007669"/>
    <property type="project" value="UniProtKB-KW"/>
</dbReference>
<feature type="domain" description="Protein kinase" evidence="11">
    <location>
        <begin position="161"/>
        <end position="401"/>
    </location>
</feature>
<feature type="compositionally biased region" description="Acidic residues" evidence="10">
    <location>
        <begin position="457"/>
        <end position="470"/>
    </location>
</feature>
<keyword evidence="13" id="KW-1185">Reference proteome</keyword>
<dbReference type="SUPFAM" id="SSF50729">
    <property type="entry name" value="PH domain-like"/>
    <property type="match status" value="1"/>
</dbReference>
<evidence type="ECO:0000256" key="4">
    <source>
        <dbReference type="ARBA" id="ARBA00022741"/>
    </source>
</evidence>
<dbReference type="PROSITE" id="PS00107">
    <property type="entry name" value="PROTEIN_KINASE_ATP"/>
    <property type="match status" value="1"/>
</dbReference>
<dbReference type="EMBL" id="MU129029">
    <property type="protein sequence ID" value="KAF9509747.1"/>
    <property type="molecule type" value="Genomic_DNA"/>
</dbReference>
<proteinExistence type="predicted"/>
<comment type="catalytic activity">
    <reaction evidence="7">
        <text>L-threonyl-[protein] + ATP = O-phospho-L-threonyl-[protein] + ADP + H(+)</text>
        <dbReference type="Rhea" id="RHEA:46608"/>
        <dbReference type="Rhea" id="RHEA-COMP:11060"/>
        <dbReference type="Rhea" id="RHEA-COMP:11605"/>
        <dbReference type="ChEBI" id="CHEBI:15378"/>
        <dbReference type="ChEBI" id="CHEBI:30013"/>
        <dbReference type="ChEBI" id="CHEBI:30616"/>
        <dbReference type="ChEBI" id="CHEBI:61977"/>
        <dbReference type="ChEBI" id="CHEBI:456216"/>
        <dbReference type="EC" id="2.7.11.1"/>
    </reaction>
</comment>
<dbReference type="PANTHER" id="PTHR24356:SF163">
    <property type="entry name" value="3-PHOSPHOINOSITIDE-DEPENDENT PROTEIN KINASE 1-RELATED"/>
    <property type="match status" value="1"/>
</dbReference>
<dbReference type="InterPro" id="IPR000719">
    <property type="entry name" value="Prot_kinase_dom"/>
</dbReference>
<feature type="compositionally biased region" description="Pro residues" evidence="10">
    <location>
        <begin position="90"/>
        <end position="101"/>
    </location>
</feature>
<keyword evidence="6 9" id="KW-0067">ATP-binding</keyword>
<dbReference type="GO" id="GO:0035556">
    <property type="term" value="P:intracellular signal transduction"/>
    <property type="evidence" value="ECO:0007669"/>
    <property type="project" value="TreeGrafter"/>
</dbReference>
<evidence type="ECO:0000256" key="5">
    <source>
        <dbReference type="ARBA" id="ARBA00022777"/>
    </source>
</evidence>
<accession>A0A9P6AQD2</accession>
<evidence type="ECO:0000313" key="13">
    <source>
        <dbReference type="Proteomes" id="UP000886523"/>
    </source>
</evidence>
<sequence>MALHGQEAHNVDLSIPASSGYEPSRSSDPSSSPVLNLLSSLSRNTSVISSSSSSSSSSSIVLAPPRPLRSFSGQSHGSRSPHNGSRTRPHSPPSPRTPRPPNYLQRQLGLADPPEVALPPAGLPDSSGVPTLVPNIAPTHLQPPRIVSSNAVKRVYSADDFEFGDVLGEGSYSTVLSVTHRRTGQVFALKVLDKHHLQRVNKVKYAYVEKDTLAKLSNAGHPGVVKLHWAFSDTSSLYFVLDKVNNGELMTKINVLGSLSIDCARYYAAQMVDTVSWMHDLGVLHRDMKPENVLLDDNMRIKITDFGTAKILDENDSSGGTSSFVGSPGYISPELLISSTCGKSADFWLLAKTRKAEYAFPEGFDPIARDLVENLLVLEPAGRLGDVARGGVSALRAHPFFALIDWGTLWTSSAPVLKAGLVKREAEQEQRDVDEDHEGNATDIGAAWNALVRDLSEDEMGGPDDDDDEQATIGDPSERLPQVDESTPLRFPSDDKDGASLEDEGAAGLISAHEAPTGAPVVPECPPLASQSISLVSSDSPGLDASTKWEPFLLSGEKVVFSSAIRARRRGILPARLKPRVLVLTDQPRFLCFKTVTPGIDGGVNERLKIKSELSFEAPRLLSPASWSTRVGPSLEAGGSSAARESAMRLAMLSTSVPTTSTITERSRTLSSSTGISRRGRSIQRRDANVVRSVELKGDRSFVIQTDRKRYTFLADDQILASNWVQKIKFAMTSRSGPNGPT</sequence>
<dbReference type="Gene3D" id="1.10.510.10">
    <property type="entry name" value="Transferase(Phosphotransferase) domain 1"/>
    <property type="match status" value="2"/>
</dbReference>
<evidence type="ECO:0000259" key="11">
    <source>
        <dbReference type="PROSITE" id="PS50011"/>
    </source>
</evidence>
<dbReference type="SMART" id="SM00220">
    <property type="entry name" value="S_TKc"/>
    <property type="match status" value="1"/>
</dbReference>
<name>A0A9P6AQD2_9AGAM</name>
<evidence type="ECO:0000256" key="9">
    <source>
        <dbReference type="PROSITE-ProRule" id="PRU10141"/>
    </source>
</evidence>
<keyword evidence="5" id="KW-0418">Kinase</keyword>
<evidence type="ECO:0000256" key="7">
    <source>
        <dbReference type="ARBA" id="ARBA00047899"/>
    </source>
</evidence>
<evidence type="ECO:0000313" key="12">
    <source>
        <dbReference type="EMBL" id="KAF9509747.1"/>
    </source>
</evidence>
<feature type="compositionally biased region" description="Polar residues" evidence="10">
    <location>
        <begin position="71"/>
        <end position="84"/>
    </location>
</feature>